<dbReference type="Gene3D" id="3.40.5.80">
    <property type="match status" value="1"/>
</dbReference>
<reference evidence="3 4" key="1">
    <citation type="submission" date="2016-12" db="EMBL/GenBank/DDBJ databases">
        <title>Real-Time Genomic Investigation Underlying the Public Health Response to a Shiga Toxin-Producing Escherichia Coli O26:H11 Outbreak in a Nursery.</title>
        <authorList>
            <person name="Ferdous M."/>
            <person name="Moran-Gilad J."/>
            <person name="Rossen J.W."/>
            <person name="Gdalevich M."/>
        </authorList>
    </citation>
    <scope>NUCLEOTIDE SEQUENCE [LARGE SCALE GENOMIC DNA]</scope>
    <source>
        <strain evidence="3 4">STEC 514-2</strain>
    </source>
</reference>
<organism evidence="3 4">
    <name type="scientific">Escherichia coli</name>
    <dbReference type="NCBI Taxonomy" id="562"/>
    <lineage>
        <taxon>Bacteria</taxon>
        <taxon>Pseudomonadati</taxon>
        <taxon>Pseudomonadota</taxon>
        <taxon>Gammaproteobacteria</taxon>
        <taxon>Enterobacterales</taxon>
        <taxon>Enterobacteriaceae</taxon>
        <taxon>Escherichia</taxon>
    </lineage>
</organism>
<dbReference type="SUPFAM" id="SSF160059">
    <property type="entry name" value="PriA/YqbF domain"/>
    <property type="match status" value="1"/>
</dbReference>
<gene>
    <name evidence="3" type="ORF">BTQ06_13880</name>
</gene>
<feature type="domain" description="Mu-like prophage FluMu N-terminal" evidence="2">
    <location>
        <begin position="36"/>
        <end position="72"/>
    </location>
</feature>
<name>A0A2A2CAD5_ECOLX</name>
<evidence type="ECO:0000313" key="4">
    <source>
        <dbReference type="Proteomes" id="UP000218543"/>
    </source>
</evidence>
<feature type="region of interest" description="Disordered" evidence="1">
    <location>
        <begin position="96"/>
        <end position="125"/>
    </location>
</feature>
<evidence type="ECO:0000256" key="1">
    <source>
        <dbReference type="SAM" id="MobiDB-lite"/>
    </source>
</evidence>
<dbReference type="InterPro" id="IPR041227">
    <property type="entry name" value="FluMu_N"/>
</dbReference>
<protein>
    <recommendedName>
        <fullName evidence="2">Mu-like prophage FluMu N-terminal domain-containing protein</fullName>
    </recommendedName>
</protein>
<sequence length="125" mass="13210">MNEHHTVAATDDSGLQVSGDNSVTVLAEVRCSRSAFRRAGFLFTRGRQQVEVTPEQLARLEAEPCLTVRILQTPADDAGSVAGVVHAVAGTDLAEVEAEAEAEAGQDAPRKKTGNKAKQAKKARA</sequence>
<dbReference type="Pfam" id="PF17891">
    <property type="entry name" value="FluMu_N"/>
    <property type="match status" value="1"/>
</dbReference>
<feature type="compositionally biased region" description="Basic residues" evidence="1">
    <location>
        <begin position="111"/>
        <end position="125"/>
    </location>
</feature>
<evidence type="ECO:0000313" key="3">
    <source>
        <dbReference type="EMBL" id="PAU22848.1"/>
    </source>
</evidence>
<comment type="caution">
    <text evidence="3">The sequence shown here is derived from an EMBL/GenBank/DDBJ whole genome shotgun (WGS) entry which is preliminary data.</text>
</comment>
<dbReference type="AlphaFoldDB" id="A0A2A2CAD5"/>
<proteinExistence type="predicted"/>
<dbReference type="EMBL" id="MRVZ01000042">
    <property type="protein sequence ID" value="PAU22848.1"/>
    <property type="molecule type" value="Genomic_DNA"/>
</dbReference>
<accession>A0A2A2CAD5</accession>
<dbReference type="Proteomes" id="UP000218543">
    <property type="component" value="Unassembled WGS sequence"/>
</dbReference>
<evidence type="ECO:0000259" key="2">
    <source>
        <dbReference type="Pfam" id="PF17891"/>
    </source>
</evidence>
<dbReference type="RefSeq" id="WP_095586076.1">
    <property type="nucleotide sequence ID" value="NZ_MRVZ01000042.1"/>
</dbReference>